<feature type="compositionally biased region" description="Polar residues" evidence="1">
    <location>
        <begin position="720"/>
        <end position="731"/>
    </location>
</feature>
<proteinExistence type="predicted"/>
<feature type="compositionally biased region" description="Low complexity" evidence="1">
    <location>
        <begin position="540"/>
        <end position="554"/>
    </location>
</feature>
<evidence type="ECO:0000259" key="2">
    <source>
        <dbReference type="Pfam" id="PF12552"/>
    </source>
</evidence>
<dbReference type="PANTHER" id="PTHR46836">
    <property type="entry name" value="AFADIN"/>
    <property type="match status" value="1"/>
</dbReference>
<feature type="domain" description="DUF3741" evidence="4">
    <location>
        <begin position="94"/>
        <end position="114"/>
    </location>
</feature>
<evidence type="ECO:0000256" key="1">
    <source>
        <dbReference type="SAM" id="MobiDB-lite"/>
    </source>
</evidence>
<feature type="compositionally biased region" description="Basic and acidic residues" evidence="1">
    <location>
        <begin position="24"/>
        <end position="35"/>
    </location>
</feature>
<feature type="compositionally biased region" description="Polar residues" evidence="1">
    <location>
        <begin position="583"/>
        <end position="598"/>
    </location>
</feature>
<evidence type="ECO:0000259" key="4">
    <source>
        <dbReference type="Pfam" id="PF14383"/>
    </source>
</evidence>
<evidence type="ECO:0000313" key="5">
    <source>
        <dbReference type="EMBL" id="KAK1298821.1"/>
    </source>
</evidence>
<feature type="domain" description="DUF4378" evidence="3">
    <location>
        <begin position="813"/>
        <end position="961"/>
    </location>
</feature>
<comment type="caution">
    <text evidence="5">The sequence shown here is derived from an EMBL/GenBank/DDBJ whole genome shotgun (WGS) entry which is preliminary data.</text>
</comment>
<dbReference type="InterPro" id="IPR032795">
    <property type="entry name" value="DUF3741-assoc"/>
</dbReference>
<dbReference type="Pfam" id="PF14309">
    <property type="entry name" value="DUF4378"/>
    <property type="match status" value="1"/>
</dbReference>
<feature type="region of interest" description="Disordered" evidence="1">
    <location>
        <begin position="243"/>
        <end position="325"/>
    </location>
</feature>
<feature type="region of interest" description="Disordered" evidence="1">
    <location>
        <begin position="516"/>
        <end position="555"/>
    </location>
</feature>
<feature type="compositionally biased region" description="Polar residues" evidence="1">
    <location>
        <begin position="288"/>
        <end position="302"/>
    </location>
</feature>
<dbReference type="AlphaFoldDB" id="A0AAV9DB60"/>
<dbReference type="Pfam" id="PF14383">
    <property type="entry name" value="VARLMGL"/>
    <property type="match status" value="1"/>
</dbReference>
<evidence type="ECO:0000313" key="6">
    <source>
        <dbReference type="Proteomes" id="UP001180020"/>
    </source>
</evidence>
<dbReference type="PANTHER" id="PTHR46836:SF8">
    <property type="entry name" value="AFADIN"/>
    <property type="match status" value="1"/>
</dbReference>
<feature type="compositionally biased region" description="Basic and acidic residues" evidence="1">
    <location>
        <begin position="264"/>
        <end position="281"/>
    </location>
</feature>
<evidence type="ECO:0000259" key="3">
    <source>
        <dbReference type="Pfam" id="PF14309"/>
    </source>
</evidence>
<feature type="domain" description="DUF3741" evidence="2">
    <location>
        <begin position="190"/>
        <end position="234"/>
    </location>
</feature>
<dbReference type="Proteomes" id="UP001180020">
    <property type="component" value="Unassembled WGS sequence"/>
</dbReference>
<accession>A0AAV9DB60</accession>
<gene>
    <name evidence="5" type="ORF">QJS10_CPB14g01445</name>
</gene>
<sequence length="969" mass="109249">MDLFKQGRSKSRERARSCGGGAAEMERSRGEENGVTRKQMHARKMSLGSDSEFMSSSDENMFTYESRRRSSKQTSGLPLKMLIGEEISQGRESKRHSPTVVARLMGLDALPAEQPILKQRKRNDHSQKMSPYNLKEQCLSCEDHSFEQQQEFKDVYEVLVTPKVEKHETRHVLKGNPSLKKNDTGMAFIRQKFMDAKRLSSDEKLRNSKEFDEALEALDCNPDLLLKFLQEPNSLFSKHLQDMQANPPPMPSQIGVLKPSNGNKYDRDGTYRKAERNESNKHTRKGVSKSQVGRNETCNMPTTIVVLKPNSEKKTKKSTPLSSSESFHYSYENHREFGRSGSRELLYEATERQKLYIDIDSVRQKSKSSRQIAREITKHMRYNVSSSFIEVSGSRSKRYLADERLFHMSGKAASISSSEIFPRSPGHFVDLNRRYKSMSSLSYESSMSGEAKRRLSERWKMTHKSQEVGIGNHNSNTLREMLALSDKEATESCLVSVGGQNCPRNSLDVKMGLGGSGSPLGISSRDGWKGHEGNLRRSRSLPSSSSLCRSPKLSNKGREAFGVDNRLMLNDVLNLGPDKSSSRESSPGNIKSHSQRSQSIIIDRVHDHPMIELDKNSNEMKDEHQTKDLTEDNSTLLGGLTDTGFLIEQVEVDALEGAKIIYQSIEEPLTQPCMHIPLAKEDDETSFCGQGDSVVQGTLVDSEQKESLLCAPHATELGSPKTSKNGEQPSPVSILEPPYEEEKSSPECFERVNTDLQGLRMQLQLLQSEYTEEAYTDKSETNSLCDGETIIQSNDGLEMGEEFIPDGADESRDLSYLLEVLVQSGFYGKLIATWYAPEFPIDPYVFEDLEAKYGELQTWPKAERKLWFDRINSGLLEILGPCGDFHPWVKPRDKRIGLVCGGEALVEELCEFLIRQENEGSDEKSRDKVLLREMGWLILDDAVDEIGGEIEGYLIDDLLREVVSELTNL</sequence>
<reference evidence="5" key="2">
    <citation type="submission" date="2023-06" db="EMBL/GenBank/DDBJ databases">
        <authorList>
            <person name="Ma L."/>
            <person name="Liu K.-W."/>
            <person name="Li Z."/>
            <person name="Hsiao Y.-Y."/>
            <person name="Qi Y."/>
            <person name="Fu T."/>
            <person name="Tang G."/>
            <person name="Zhang D."/>
            <person name="Sun W.-H."/>
            <person name="Liu D.-K."/>
            <person name="Li Y."/>
            <person name="Chen G.-Z."/>
            <person name="Liu X.-D."/>
            <person name="Liao X.-Y."/>
            <person name="Jiang Y.-T."/>
            <person name="Yu X."/>
            <person name="Hao Y."/>
            <person name="Huang J."/>
            <person name="Zhao X.-W."/>
            <person name="Ke S."/>
            <person name="Chen Y.-Y."/>
            <person name="Wu W.-L."/>
            <person name="Hsu J.-L."/>
            <person name="Lin Y.-F."/>
            <person name="Huang M.-D."/>
            <person name="Li C.-Y."/>
            <person name="Huang L."/>
            <person name="Wang Z.-W."/>
            <person name="Zhao X."/>
            <person name="Zhong W.-Y."/>
            <person name="Peng D.-H."/>
            <person name="Ahmad S."/>
            <person name="Lan S."/>
            <person name="Zhang J.-S."/>
            <person name="Tsai W.-C."/>
            <person name="Van De Peer Y."/>
            <person name="Liu Z.-J."/>
        </authorList>
    </citation>
    <scope>NUCLEOTIDE SEQUENCE</scope>
    <source>
        <strain evidence="5">CP</strain>
        <tissue evidence="5">Leaves</tissue>
    </source>
</reference>
<dbReference type="InterPro" id="IPR025486">
    <property type="entry name" value="DUF4378"/>
</dbReference>
<name>A0AAV9DB60_ACOCL</name>
<protein>
    <recommendedName>
        <fullName evidence="7">DUF4378 domain-containing protein</fullName>
    </recommendedName>
</protein>
<feature type="region of interest" description="Disordered" evidence="1">
    <location>
        <begin position="573"/>
        <end position="598"/>
    </location>
</feature>
<keyword evidence="6" id="KW-1185">Reference proteome</keyword>
<reference evidence="5" key="1">
    <citation type="journal article" date="2023" name="Nat. Commun.">
        <title>Diploid and tetraploid genomes of Acorus and the evolution of monocots.</title>
        <authorList>
            <person name="Ma L."/>
            <person name="Liu K.W."/>
            <person name="Li Z."/>
            <person name="Hsiao Y.Y."/>
            <person name="Qi Y."/>
            <person name="Fu T."/>
            <person name="Tang G.D."/>
            <person name="Zhang D."/>
            <person name="Sun W.H."/>
            <person name="Liu D.K."/>
            <person name="Li Y."/>
            <person name="Chen G.Z."/>
            <person name="Liu X.D."/>
            <person name="Liao X.Y."/>
            <person name="Jiang Y.T."/>
            <person name="Yu X."/>
            <person name="Hao Y."/>
            <person name="Huang J."/>
            <person name="Zhao X.W."/>
            <person name="Ke S."/>
            <person name="Chen Y.Y."/>
            <person name="Wu W.L."/>
            <person name="Hsu J.L."/>
            <person name="Lin Y.F."/>
            <person name="Huang M.D."/>
            <person name="Li C.Y."/>
            <person name="Huang L."/>
            <person name="Wang Z.W."/>
            <person name="Zhao X."/>
            <person name="Zhong W.Y."/>
            <person name="Peng D.H."/>
            <person name="Ahmad S."/>
            <person name="Lan S."/>
            <person name="Zhang J.S."/>
            <person name="Tsai W.C."/>
            <person name="Van de Peer Y."/>
            <person name="Liu Z.J."/>
        </authorList>
    </citation>
    <scope>NUCLEOTIDE SEQUENCE</scope>
    <source>
        <strain evidence="5">CP</strain>
    </source>
</reference>
<evidence type="ECO:0008006" key="7">
    <source>
        <dbReference type="Google" id="ProtNLM"/>
    </source>
</evidence>
<feature type="region of interest" description="Disordered" evidence="1">
    <location>
        <begin position="715"/>
        <end position="744"/>
    </location>
</feature>
<dbReference type="InterPro" id="IPR022212">
    <property type="entry name" value="DUF3741"/>
</dbReference>
<feature type="compositionally biased region" description="Basic and acidic residues" evidence="1">
    <location>
        <begin position="526"/>
        <end position="535"/>
    </location>
</feature>
<dbReference type="Pfam" id="PF12552">
    <property type="entry name" value="DUF3741"/>
    <property type="match status" value="1"/>
</dbReference>
<dbReference type="EMBL" id="JAUJYO010000014">
    <property type="protein sequence ID" value="KAK1298821.1"/>
    <property type="molecule type" value="Genomic_DNA"/>
</dbReference>
<organism evidence="5 6">
    <name type="scientific">Acorus calamus</name>
    <name type="common">Sweet flag</name>
    <dbReference type="NCBI Taxonomy" id="4465"/>
    <lineage>
        <taxon>Eukaryota</taxon>
        <taxon>Viridiplantae</taxon>
        <taxon>Streptophyta</taxon>
        <taxon>Embryophyta</taxon>
        <taxon>Tracheophyta</taxon>
        <taxon>Spermatophyta</taxon>
        <taxon>Magnoliopsida</taxon>
        <taxon>Liliopsida</taxon>
        <taxon>Acoraceae</taxon>
        <taxon>Acorus</taxon>
    </lineage>
</organism>
<feature type="region of interest" description="Disordered" evidence="1">
    <location>
        <begin position="1"/>
        <end position="55"/>
    </location>
</feature>